<proteinExistence type="predicted"/>
<protein>
    <submittedName>
        <fullName evidence="2">Uncharacterized protein</fullName>
    </submittedName>
</protein>
<feature type="transmembrane region" description="Helical" evidence="1">
    <location>
        <begin position="12"/>
        <end position="42"/>
    </location>
</feature>
<dbReference type="Proteomes" id="UP000183508">
    <property type="component" value="Unassembled WGS sequence"/>
</dbReference>
<evidence type="ECO:0000256" key="1">
    <source>
        <dbReference type="SAM" id="Phobius"/>
    </source>
</evidence>
<accession>A0A1I7FQH5</accession>
<keyword evidence="1" id="KW-0812">Transmembrane</keyword>
<dbReference type="STRING" id="392015.SAMN05421543_101395"/>
<reference evidence="3" key="1">
    <citation type="submission" date="2016-10" db="EMBL/GenBank/DDBJ databases">
        <authorList>
            <person name="Varghese N."/>
        </authorList>
    </citation>
    <scope>NUCLEOTIDE SEQUENCE [LARGE SCALE GENOMIC DNA]</scope>
    <source>
        <strain evidence="3">DSM 17980</strain>
    </source>
</reference>
<organism evidence="2 3">
    <name type="scientific">Alicyclobacillus macrosporangiidus</name>
    <dbReference type="NCBI Taxonomy" id="392015"/>
    <lineage>
        <taxon>Bacteria</taxon>
        <taxon>Bacillati</taxon>
        <taxon>Bacillota</taxon>
        <taxon>Bacilli</taxon>
        <taxon>Bacillales</taxon>
        <taxon>Alicyclobacillaceae</taxon>
        <taxon>Alicyclobacillus</taxon>
    </lineage>
</organism>
<gene>
    <name evidence="2" type="ORF">SAMN05421543_101395</name>
</gene>
<dbReference type="RefSeq" id="WP_175511406.1">
    <property type="nucleotide sequence ID" value="NZ_FPBV01000001.1"/>
</dbReference>
<keyword evidence="3" id="KW-1185">Reference proteome</keyword>
<evidence type="ECO:0000313" key="3">
    <source>
        <dbReference type="Proteomes" id="UP000183508"/>
    </source>
</evidence>
<keyword evidence="1" id="KW-0472">Membrane</keyword>
<dbReference type="EMBL" id="FPBV01000001">
    <property type="protein sequence ID" value="SFU38408.1"/>
    <property type="molecule type" value="Genomic_DNA"/>
</dbReference>
<sequence length="54" mass="5977">MTTLTAVQWLMFMLASVVTVPVVLAYLLDNGLIVGVILVLLLEHVLLRRRTEAA</sequence>
<evidence type="ECO:0000313" key="2">
    <source>
        <dbReference type="EMBL" id="SFU38408.1"/>
    </source>
</evidence>
<keyword evidence="1" id="KW-1133">Transmembrane helix</keyword>
<dbReference type="AlphaFoldDB" id="A0A1I7FQH5"/>
<name>A0A1I7FQH5_9BACL</name>